<evidence type="ECO:0000313" key="2">
    <source>
        <dbReference type="EMBL" id="PZC72307.1"/>
    </source>
</evidence>
<protein>
    <submittedName>
        <fullName evidence="2">Uncharacterized protein</fullName>
    </submittedName>
</protein>
<reference evidence="2 3" key="1">
    <citation type="journal article" date="2017" name="BMC Biol.">
        <title>Genomic innovations, transcriptional plasticity and gene loss underlying the evolution and divergence of two highly polyphagous and invasive Helicoverpa pest species.</title>
        <authorList>
            <person name="Pearce S.L."/>
            <person name="Clarke D.F."/>
            <person name="East P.D."/>
            <person name="Elfekih S."/>
            <person name="Gordon K.H."/>
            <person name="Jermiin L.S."/>
            <person name="McGaughran A."/>
            <person name="Oakeshott J.G."/>
            <person name="Papanikolaou A."/>
            <person name="Perera O.P."/>
            <person name="Rane R.V."/>
            <person name="Richards S."/>
            <person name="Tay W.T."/>
            <person name="Walsh T.K."/>
            <person name="Anderson A."/>
            <person name="Anderson C.J."/>
            <person name="Asgari S."/>
            <person name="Board P.G."/>
            <person name="Bretschneider A."/>
            <person name="Campbell P.M."/>
            <person name="Chertemps T."/>
            <person name="Christeller J.T."/>
            <person name="Coppin C.W."/>
            <person name="Downes S.J."/>
            <person name="Duan G."/>
            <person name="Farnsworth C.A."/>
            <person name="Good R.T."/>
            <person name="Han L.B."/>
            <person name="Han Y.C."/>
            <person name="Hatje K."/>
            <person name="Horne I."/>
            <person name="Huang Y.P."/>
            <person name="Hughes D.S."/>
            <person name="Jacquin-Joly E."/>
            <person name="James W."/>
            <person name="Jhangiani S."/>
            <person name="Kollmar M."/>
            <person name="Kuwar S.S."/>
            <person name="Li S."/>
            <person name="Liu N.Y."/>
            <person name="Maibeche M.T."/>
            <person name="Miller J.R."/>
            <person name="Montagne N."/>
            <person name="Perry T."/>
            <person name="Qu J."/>
            <person name="Song S.V."/>
            <person name="Sutton G.G."/>
            <person name="Vogel H."/>
            <person name="Walenz B.P."/>
            <person name="Xu W."/>
            <person name="Zhang H.J."/>
            <person name="Zou Z."/>
            <person name="Batterham P."/>
            <person name="Edwards O.R."/>
            <person name="Feyereisen R."/>
            <person name="Gibbs R.A."/>
            <person name="Heckel D.G."/>
            <person name="McGrath A."/>
            <person name="Robin C."/>
            <person name="Scherer S.E."/>
            <person name="Worley K.C."/>
            <person name="Wu Y.D."/>
        </authorList>
    </citation>
    <scope>NUCLEOTIDE SEQUENCE [LARGE SCALE GENOMIC DNA]</scope>
    <source>
        <strain evidence="2">Harm_GR_Male_#8</strain>
        <tissue evidence="2">Whole organism</tissue>
    </source>
</reference>
<gene>
    <name evidence="2" type="primary">HaOG211318</name>
    <name evidence="2" type="ORF">B5X24_HaOG211318</name>
</gene>
<keyword evidence="3" id="KW-1185">Reference proteome</keyword>
<evidence type="ECO:0000256" key="1">
    <source>
        <dbReference type="SAM" id="SignalP"/>
    </source>
</evidence>
<feature type="signal peptide" evidence="1">
    <location>
        <begin position="1"/>
        <end position="19"/>
    </location>
</feature>
<dbReference type="EMBL" id="KZ150197">
    <property type="protein sequence ID" value="PZC72307.1"/>
    <property type="molecule type" value="Genomic_DNA"/>
</dbReference>
<accession>A0A2W1BGH8</accession>
<name>A0A2W1BGH8_HELAM</name>
<proteinExistence type="predicted"/>
<evidence type="ECO:0000313" key="3">
    <source>
        <dbReference type="Proteomes" id="UP000249218"/>
    </source>
</evidence>
<dbReference type="Proteomes" id="UP000249218">
    <property type="component" value="Unassembled WGS sequence"/>
</dbReference>
<sequence length="84" mass="7729">MCLMVLCPWLGVLPSGGAGAVSYSCGNGVTAIESIAPASAYGGAGAYGGASASGLAAGYGLGAGAIPAAGRRLGYGARGCGCGQ</sequence>
<organism evidence="2 3">
    <name type="scientific">Helicoverpa armigera</name>
    <name type="common">Cotton bollworm</name>
    <name type="synonym">Heliothis armigera</name>
    <dbReference type="NCBI Taxonomy" id="29058"/>
    <lineage>
        <taxon>Eukaryota</taxon>
        <taxon>Metazoa</taxon>
        <taxon>Ecdysozoa</taxon>
        <taxon>Arthropoda</taxon>
        <taxon>Hexapoda</taxon>
        <taxon>Insecta</taxon>
        <taxon>Pterygota</taxon>
        <taxon>Neoptera</taxon>
        <taxon>Endopterygota</taxon>
        <taxon>Lepidoptera</taxon>
        <taxon>Glossata</taxon>
        <taxon>Ditrysia</taxon>
        <taxon>Noctuoidea</taxon>
        <taxon>Noctuidae</taxon>
        <taxon>Heliothinae</taxon>
        <taxon>Helicoverpa</taxon>
    </lineage>
</organism>
<feature type="chain" id="PRO_5015907566" evidence="1">
    <location>
        <begin position="20"/>
        <end position="84"/>
    </location>
</feature>
<dbReference type="AlphaFoldDB" id="A0A2W1BGH8"/>
<keyword evidence="1" id="KW-0732">Signal</keyword>